<reference evidence="4" key="1">
    <citation type="submission" date="2020-10" db="EMBL/GenBank/DDBJ databases">
        <title>Feather gene expression reveals the developmental basis of iridescence in African starlings.</title>
        <authorList>
            <person name="Rubenstein D.R."/>
        </authorList>
    </citation>
    <scope>NUCLEOTIDE SEQUENCE</scope>
    <source>
        <strain evidence="4">SS15</strain>
        <tissue evidence="4">Liver</tissue>
    </source>
</reference>
<keyword evidence="6" id="KW-1185">Reference proteome</keyword>
<dbReference type="Pfam" id="PF18027">
    <property type="entry name" value="Pepdidase_M14_N"/>
    <property type="match status" value="1"/>
</dbReference>
<evidence type="ECO:0000313" key="5">
    <source>
        <dbReference type="EMBL" id="KAI1236825.1"/>
    </source>
</evidence>
<dbReference type="OrthoDB" id="10253041at2759"/>
<dbReference type="InterPro" id="IPR040626">
    <property type="entry name" value="Pepdidase_M14_N"/>
</dbReference>
<protein>
    <recommendedName>
        <fullName evidence="3">Cytosolic carboxypeptidase N-terminal domain-containing protein</fullName>
    </recommendedName>
</protein>
<organism evidence="4">
    <name type="scientific">Lamprotornis superbus</name>
    <dbReference type="NCBI Taxonomy" id="245042"/>
    <lineage>
        <taxon>Eukaryota</taxon>
        <taxon>Metazoa</taxon>
        <taxon>Chordata</taxon>
        <taxon>Craniata</taxon>
        <taxon>Vertebrata</taxon>
        <taxon>Euteleostomi</taxon>
        <taxon>Archelosauria</taxon>
        <taxon>Archosauria</taxon>
        <taxon>Dinosauria</taxon>
        <taxon>Saurischia</taxon>
        <taxon>Theropoda</taxon>
        <taxon>Coelurosauria</taxon>
        <taxon>Aves</taxon>
        <taxon>Neognathae</taxon>
        <taxon>Neoaves</taxon>
        <taxon>Telluraves</taxon>
        <taxon>Australaves</taxon>
        <taxon>Passeriformes</taxon>
        <taxon>Sturnidae</taxon>
        <taxon>Lamprotornis</taxon>
    </lineage>
</organism>
<sequence>MKKMSDNLVTESSKPWIKEVLEDTEESLCSCFLLVSLRCSRAALLTVVLLDARQLQHPHLGVCIGLHHSCFWRIDCAALFQNDGNLQKPAQISQVIPQGSAIGSDDIIAGNVSKYIVLPAGYCGQPKKGHLIFDACFESGNLGRVDHVTEFEYDLFIRPDTCNPRFRVWFNFTVENVKESQSIIFSSSNDMQNEFFFKSSAQTRSYEPTQCELPMANPEADIGMETSNASNVIRKCLDRKYESYYKKEQGIGGATQIWIIHYRNVDSASHLGENEEDEEEEEEECGLFYVQCVVHLVPVPWQSQLMKRQFGIKREVVASCVPAAEGLGMHSPGGVVGKQGTKEKEVFLNLMVSAADVTNTDYHLMPDVWNLLTFEWSAFMWRLTSGQKSRALKDLQTIVPTLLRHRRVIFNVVNFSKTKSLYRDGMAPMVKSTSRPKCKY</sequence>
<evidence type="ECO:0000259" key="3">
    <source>
        <dbReference type="Pfam" id="PF18027"/>
    </source>
</evidence>
<evidence type="ECO:0000256" key="2">
    <source>
        <dbReference type="ARBA" id="ARBA00022645"/>
    </source>
</evidence>
<reference evidence="5 6" key="2">
    <citation type="journal article" date="2021" name="J. Hered.">
        <title>Feather Gene Expression Elucidates the Developmental Basis of Plumage Iridescence in African Starlings.</title>
        <authorList>
            <person name="Rubenstein D.R."/>
            <person name="Corvelo A."/>
            <person name="MacManes M.D."/>
            <person name="Maia R."/>
            <person name="Narzisi G."/>
            <person name="Rousaki A."/>
            <person name="Vandenabeele P."/>
            <person name="Shawkey M.D."/>
            <person name="Solomon J."/>
        </authorList>
    </citation>
    <scope>NUCLEOTIDE SEQUENCE [LARGE SCALE GENOMIC DNA]</scope>
    <source>
        <strain evidence="5">SS15</strain>
    </source>
</reference>
<comment type="cofactor">
    <cofactor evidence="1">
        <name>Zn(2+)</name>
        <dbReference type="ChEBI" id="CHEBI:29105"/>
    </cofactor>
</comment>
<evidence type="ECO:0000313" key="6">
    <source>
        <dbReference type="Proteomes" id="UP000618051"/>
    </source>
</evidence>
<dbReference type="Proteomes" id="UP000618051">
    <property type="component" value="Unassembled WGS sequence"/>
</dbReference>
<evidence type="ECO:0000256" key="1">
    <source>
        <dbReference type="ARBA" id="ARBA00001947"/>
    </source>
</evidence>
<proteinExistence type="predicted"/>
<keyword evidence="2" id="KW-0645">Protease</keyword>
<dbReference type="EMBL" id="JADDUC020000009">
    <property type="protein sequence ID" value="KAI1236825.1"/>
    <property type="molecule type" value="Genomic_DNA"/>
</dbReference>
<keyword evidence="2" id="KW-0378">Hydrolase</keyword>
<dbReference type="PANTHER" id="PTHR12756:SF9">
    <property type="entry name" value="CYTOSOLIC CARBOXYPEPTIDASE 6"/>
    <property type="match status" value="1"/>
</dbReference>
<reference evidence="5" key="3">
    <citation type="submission" date="2022-01" db="EMBL/GenBank/DDBJ databases">
        <authorList>
            <person name="Rubenstein D.R."/>
        </authorList>
    </citation>
    <scope>NUCLEOTIDE SEQUENCE</scope>
    <source>
        <strain evidence="5">SS15</strain>
        <tissue evidence="5">Liver</tissue>
    </source>
</reference>
<dbReference type="EMBL" id="JADDUC010000063">
    <property type="protein sequence ID" value="KAG0120437.1"/>
    <property type="molecule type" value="Genomic_DNA"/>
</dbReference>
<keyword evidence="2" id="KW-0121">Carboxypeptidase</keyword>
<comment type="caution">
    <text evidence="4">The sequence shown here is derived from an EMBL/GenBank/DDBJ whole genome shotgun (WGS) entry which is preliminary data.</text>
</comment>
<evidence type="ECO:0000313" key="4">
    <source>
        <dbReference type="EMBL" id="KAG0120437.1"/>
    </source>
</evidence>
<dbReference type="PANTHER" id="PTHR12756">
    <property type="entry name" value="CYTOSOLIC CARBOXYPEPTIDASE"/>
    <property type="match status" value="1"/>
</dbReference>
<name>A0A835TVB6_9PASS</name>
<accession>A0A835TVB6</accession>
<dbReference type="Gene3D" id="2.60.40.3120">
    <property type="match status" value="1"/>
</dbReference>
<gene>
    <name evidence="5" type="ORF">IHE44_0015079</name>
    <name evidence="4" type="ORF">IHE44_012584</name>
</gene>
<dbReference type="GO" id="GO:0004180">
    <property type="term" value="F:carboxypeptidase activity"/>
    <property type="evidence" value="ECO:0007669"/>
    <property type="project" value="UniProtKB-KW"/>
</dbReference>
<dbReference type="AlphaFoldDB" id="A0A835TVB6"/>
<dbReference type="InterPro" id="IPR050821">
    <property type="entry name" value="Cytosolic_carboxypeptidase"/>
</dbReference>
<feature type="domain" description="Cytosolic carboxypeptidase N-terminal" evidence="3">
    <location>
        <begin position="134"/>
        <end position="189"/>
    </location>
</feature>